<proteinExistence type="predicted"/>
<evidence type="ECO:0000313" key="1">
    <source>
        <dbReference type="EMBL" id="JAV92009.1"/>
    </source>
</evidence>
<accession>A0A1Y1N2D6</accession>
<sequence>MSRDLPWADNRVHSTFGKLLVRKAKNSKGSFVLGRKPGTDKSRSSGYCVKLHDDVVGVVVTDNIPKGAQIQNDKSSCLGLQRQGMCVSVVCFTVLPEHQKERELSEIPSARVT</sequence>
<protein>
    <submittedName>
        <fullName evidence="1">Uncharacterized protein</fullName>
    </submittedName>
</protein>
<name>A0A1Y1N2D6_PHOPY</name>
<dbReference type="EMBL" id="GEZM01014755">
    <property type="protein sequence ID" value="JAV92009.1"/>
    <property type="molecule type" value="Transcribed_RNA"/>
</dbReference>
<reference evidence="1" key="1">
    <citation type="journal article" date="2016" name="Sci. Rep.">
        <title>Molecular characterization of firefly nuptial gifts: a multi-omics approach sheds light on postcopulatory sexual selection.</title>
        <authorList>
            <person name="Al-Wathiqui N."/>
            <person name="Fallon T.R."/>
            <person name="South A."/>
            <person name="Weng J.K."/>
            <person name="Lewis S.M."/>
        </authorList>
    </citation>
    <scope>NUCLEOTIDE SEQUENCE</scope>
</reference>
<dbReference type="AlphaFoldDB" id="A0A1Y1N2D6"/>
<organism evidence="1">
    <name type="scientific">Photinus pyralis</name>
    <name type="common">Common eastern firefly</name>
    <name type="synonym">Lampyris pyralis</name>
    <dbReference type="NCBI Taxonomy" id="7054"/>
    <lineage>
        <taxon>Eukaryota</taxon>
        <taxon>Metazoa</taxon>
        <taxon>Ecdysozoa</taxon>
        <taxon>Arthropoda</taxon>
        <taxon>Hexapoda</taxon>
        <taxon>Insecta</taxon>
        <taxon>Pterygota</taxon>
        <taxon>Neoptera</taxon>
        <taxon>Endopterygota</taxon>
        <taxon>Coleoptera</taxon>
        <taxon>Polyphaga</taxon>
        <taxon>Elateriformia</taxon>
        <taxon>Elateroidea</taxon>
        <taxon>Lampyridae</taxon>
        <taxon>Lampyrinae</taxon>
        <taxon>Photinus</taxon>
    </lineage>
</organism>